<accession>A0A517SMJ6</accession>
<protein>
    <submittedName>
        <fullName evidence="2">Uncharacterized protein</fullName>
    </submittedName>
</protein>
<dbReference type="AlphaFoldDB" id="A0A517SMJ6"/>
<dbReference type="Proteomes" id="UP000315700">
    <property type="component" value="Chromosome"/>
</dbReference>
<feature type="region of interest" description="Disordered" evidence="1">
    <location>
        <begin position="280"/>
        <end position="302"/>
    </location>
</feature>
<dbReference type="InParanoid" id="A0A517SMJ6"/>
<keyword evidence="3" id="KW-1185">Reference proteome</keyword>
<reference evidence="2 3" key="1">
    <citation type="submission" date="2019-02" db="EMBL/GenBank/DDBJ databases">
        <title>Deep-cultivation of Planctomycetes and their phenomic and genomic characterization uncovers novel biology.</title>
        <authorList>
            <person name="Wiegand S."/>
            <person name="Jogler M."/>
            <person name="Boedeker C."/>
            <person name="Pinto D."/>
            <person name="Vollmers J."/>
            <person name="Rivas-Marin E."/>
            <person name="Kohn T."/>
            <person name="Peeters S.H."/>
            <person name="Heuer A."/>
            <person name="Rast P."/>
            <person name="Oberbeckmann S."/>
            <person name="Bunk B."/>
            <person name="Jeske O."/>
            <person name="Meyerdierks A."/>
            <person name="Storesund J.E."/>
            <person name="Kallscheuer N."/>
            <person name="Luecker S."/>
            <person name="Lage O.M."/>
            <person name="Pohl T."/>
            <person name="Merkel B.J."/>
            <person name="Hornburger P."/>
            <person name="Mueller R.-W."/>
            <person name="Bruemmer F."/>
            <person name="Labrenz M."/>
            <person name="Spormann A.M."/>
            <person name="Op den Camp H."/>
            <person name="Overmann J."/>
            <person name="Amann R."/>
            <person name="Jetten M.S.M."/>
            <person name="Mascher T."/>
            <person name="Medema M.H."/>
            <person name="Devos D.P."/>
            <person name="Kaster A.-K."/>
            <person name="Ovreas L."/>
            <person name="Rohde M."/>
            <person name="Galperin M.Y."/>
            <person name="Jogler C."/>
        </authorList>
    </citation>
    <scope>NUCLEOTIDE SEQUENCE [LARGE SCALE GENOMIC DNA]</scope>
    <source>
        <strain evidence="2 3">Pan44</strain>
    </source>
</reference>
<feature type="region of interest" description="Disordered" evidence="1">
    <location>
        <begin position="18"/>
        <end position="136"/>
    </location>
</feature>
<gene>
    <name evidence="2" type="ORF">Pan44_54060</name>
</gene>
<feature type="compositionally biased region" description="Polar residues" evidence="1">
    <location>
        <begin position="34"/>
        <end position="50"/>
    </location>
</feature>
<name>A0A517SMJ6_9PLAN</name>
<dbReference type="EMBL" id="CP036271">
    <property type="protein sequence ID" value="QDT57338.1"/>
    <property type="molecule type" value="Genomic_DNA"/>
</dbReference>
<evidence type="ECO:0000313" key="2">
    <source>
        <dbReference type="EMBL" id="QDT57338.1"/>
    </source>
</evidence>
<feature type="region of interest" description="Disordered" evidence="1">
    <location>
        <begin position="152"/>
        <end position="190"/>
    </location>
</feature>
<evidence type="ECO:0000313" key="3">
    <source>
        <dbReference type="Proteomes" id="UP000315700"/>
    </source>
</evidence>
<dbReference type="KEGG" id="ccos:Pan44_54060"/>
<sequence length="302" mass="32200">MTVSSRIPVISGESIVRIPPSLPHGRTRCGATPESGTISNTFTHCGSQPRLNGGGTMNFESANPHRSIPPADSATNRPKESANPPHGTRLRRNGMDNAPHPHSVHLALNAPLPSPGPPGQATCLPRWRKRPGSVSESRCDMRRNHLYSLKVPAPSPFRQTKTLPDAQPLPSGKGVRSLATQTGGSAPREGVKKALQSSSHMSQVQNSNASDGFSLSQVVTGLPPGGRASATTNVHAPWTVHRAGGQHRPAYETRPIAVRMDVGPRAESAIHGDMRIPSLFSLPLGGSDEERIRNNSRSDSWS</sequence>
<proteinExistence type="predicted"/>
<organism evidence="2 3">
    <name type="scientific">Caulifigura coniformis</name>
    <dbReference type="NCBI Taxonomy" id="2527983"/>
    <lineage>
        <taxon>Bacteria</taxon>
        <taxon>Pseudomonadati</taxon>
        <taxon>Planctomycetota</taxon>
        <taxon>Planctomycetia</taxon>
        <taxon>Planctomycetales</taxon>
        <taxon>Planctomycetaceae</taxon>
        <taxon>Caulifigura</taxon>
    </lineage>
</organism>
<evidence type="ECO:0000256" key="1">
    <source>
        <dbReference type="SAM" id="MobiDB-lite"/>
    </source>
</evidence>